<protein>
    <submittedName>
        <fullName evidence="1">Uncharacterized protein</fullName>
    </submittedName>
</protein>
<dbReference type="EMBL" id="JAHJDP010000096">
    <property type="protein sequence ID" value="MBU2692576.1"/>
    <property type="molecule type" value="Genomic_DNA"/>
</dbReference>
<evidence type="ECO:0000313" key="2">
    <source>
        <dbReference type="Proteomes" id="UP000777784"/>
    </source>
</evidence>
<accession>A0A948W8D4</accession>
<sequence>MLLILSSGPGRSSEVVSDGQRAEIAAVMNALAANGQFSGTVLVSVGGEPITTLLVYQLEEPGKLTLEDKLSDWLQEFPTKNMATSCWV</sequence>
<dbReference type="SUPFAM" id="SSF56601">
    <property type="entry name" value="beta-lactamase/transpeptidase-like"/>
    <property type="match status" value="1"/>
</dbReference>
<organism evidence="1 2">
    <name type="scientific">Eiseniibacteriota bacterium</name>
    <dbReference type="NCBI Taxonomy" id="2212470"/>
    <lineage>
        <taxon>Bacteria</taxon>
        <taxon>Candidatus Eiseniibacteriota</taxon>
    </lineage>
</organism>
<comment type="caution">
    <text evidence="1">The sequence shown here is derived from an EMBL/GenBank/DDBJ whole genome shotgun (WGS) entry which is preliminary data.</text>
</comment>
<proteinExistence type="predicted"/>
<name>A0A948W8D4_UNCEI</name>
<evidence type="ECO:0000313" key="1">
    <source>
        <dbReference type="EMBL" id="MBU2692576.1"/>
    </source>
</evidence>
<gene>
    <name evidence="1" type="ORF">KJ970_16805</name>
</gene>
<dbReference type="AlphaFoldDB" id="A0A948W8D4"/>
<dbReference type="InterPro" id="IPR012338">
    <property type="entry name" value="Beta-lactam/transpept-like"/>
</dbReference>
<dbReference type="Proteomes" id="UP000777784">
    <property type="component" value="Unassembled WGS sequence"/>
</dbReference>
<dbReference type="Gene3D" id="3.40.710.10">
    <property type="entry name" value="DD-peptidase/beta-lactamase superfamily"/>
    <property type="match status" value="1"/>
</dbReference>
<reference evidence="1" key="1">
    <citation type="submission" date="2021-05" db="EMBL/GenBank/DDBJ databases">
        <title>Energy efficiency and biological interactions define the core microbiome of deep oligotrophic groundwater.</title>
        <authorList>
            <person name="Mehrshad M."/>
            <person name="Lopez-Fernandez M."/>
            <person name="Bell E."/>
            <person name="Bernier-Latmani R."/>
            <person name="Bertilsson S."/>
            <person name="Dopson M."/>
        </authorList>
    </citation>
    <scope>NUCLEOTIDE SEQUENCE</scope>
    <source>
        <strain evidence="1">Modern_marine.mb.64</strain>
    </source>
</reference>